<evidence type="ECO:0000313" key="3">
    <source>
        <dbReference type="Proteomes" id="UP000266234"/>
    </source>
</evidence>
<evidence type="ECO:0008006" key="4">
    <source>
        <dbReference type="Google" id="ProtNLM"/>
    </source>
</evidence>
<sequence length="139" mass="14877">MYFSAALLALVATASAIDIRAWKGSGCNGSSQACVDLDPNLDSNGNIDLCMTYSSRGDRTGSKYWFVSRKRADDESCLAEQTDGEKCEAFVESNVIGLADGTMYSIAELTDEKVEELEKIANSGAGADAVPAEFQIFSH</sequence>
<comment type="caution">
    <text evidence="2">The sequence shown here is derived from an EMBL/GenBank/DDBJ whole genome shotgun (WGS) entry which is preliminary data.</text>
</comment>
<proteinExistence type="predicted"/>
<dbReference type="OrthoDB" id="5383526at2759"/>
<reference evidence="2 3" key="1">
    <citation type="journal article" date="2018" name="PLoS Pathog.">
        <title>Evolution of structural diversity of trichothecenes, a family of toxins produced by plant pathogenic and entomopathogenic fungi.</title>
        <authorList>
            <person name="Proctor R.H."/>
            <person name="McCormick S.P."/>
            <person name="Kim H.S."/>
            <person name="Cardoza R.E."/>
            <person name="Stanley A.M."/>
            <person name="Lindo L."/>
            <person name="Kelly A."/>
            <person name="Brown D.W."/>
            <person name="Lee T."/>
            <person name="Vaughan M.M."/>
            <person name="Alexander N.J."/>
            <person name="Busman M."/>
            <person name="Gutierrez S."/>
        </authorList>
    </citation>
    <scope>NUCLEOTIDE SEQUENCE [LARGE SCALE GENOMIC DNA]</scope>
    <source>
        <strain evidence="2 3">NRRL 20695</strain>
    </source>
</reference>
<evidence type="ECO:0000256" key="1">
    <source>
        <dbReference type="SAM" id="SignalP"/>
    </source>
</evidence>
<accession>A0A395RWL6</accession>
<dbReference type="Proteomes" id="UP000266234">
    <property type="component" value="Unassembled WGS sequence"/>
</dbReference>
<dbReference type="AlphaFoldDB" id="A0A395RWL6"/>
<gene>
    <name evidence="2" type="ORF">FLONG3_9554</name>
</gene>
<dbReference type="EMBL" id="PXOG01000252">
    <property type="protein sequence ID" value="RGP64495.1"/>
    <property type="molecule type" value="Genomic_DNA"/>
</dbReference>
<feature type="chain" id="PRO_5017388770" description="Small secreted" evidence="1">
    <location>
        <begin position="17"/>
        <end position="139"/>
    </location>
</feature>
<organism evidence="2 3">
    <name type="scientific">Fusarium longipes</name>
    <dbReference type="NCBI Taxonomy" id="694270"/>
    <lineage>
        <taxon>Eukaryota</taxon>
        <taxon>Fungi</taxon>
        <taxon>Dikarya</taxon>
        <taxon>Ascomycota</taxon>
        <taxon>Pezizomycotina</taxon>
        <taxon>Sordariomycetes</taxon>
        <taxon>Hypocreomycetidae</taxon>
        <taxon>Hypocreales</taxon>
        <taxon>Nectriaceae</taxon>
        <taxon>Fusarium</taxon>
    </lineage>
</organism>
<protein>
    <recommendedName>
        <fullName evidence="4">Small secreted</fullName>
    </recommendedName>
</protein>
<keyword evidence="1" id="KW-0732">Signal</keyword>
<feature type="signal peptide" evidence="1">
    <location>
        <begin position="1"/>
        <end position="16"/>
    </location>
</feature>
<evidence type="ECO:0000313" key="2">
    <source>
        <dbReference type="EMBL" id="RGP64495.1"/>
    </source>
</evidence>
<name>A0A395RWL6_9HYPO</name>
<keyword evidence="3" id="KW-1185">Reference proteome</keyword>